<proteinExistence type="predicted"/>
<evidence type="ECO:0000256" key="1">
    <source>
        <dbReference type="SAM" id="Phobius"/>
    </source>
</evidence>
<accession>A0A067CZZ4</accession>
<name>A0A067CZZ4_CITSI</name>
<dbReference type="KEGG" id="cit:102608877"/>
<dbReference type="PANTHER" id="PTHR34124">
    <property type="entry name" value="F16B3.27 PROTEIN-RELATED"/>
    <property type="match status" value="1"/>
</dbReference>
<evidence type="ECO:0000313" key="3">
    <source>
        <dbReference type="Proteomes" id="UP000027120"/>
    </source>
</evidence>
<dbReference type="STRING" id="2711.A0A067CZZ4"/>
<keyword evidence="1" id="KW-0472">Membrane</keyword>
<reference evidence="2 3" key="1">
    <citation type="submission" date="2014-04" db="EMBL/GenBank/DDBJ databases">
        <authorList>
            <consortium name="International Citrus Genome Consortium"/>
            <person name="Gmitter F."/>
            <person name="Chen C."/>
            <person name="Farmerie W."/>
            <person name="Harkins T."/>
            <person name="Desany B."/>
            <person name="Mohiuddin M."/>
            <person name="Kodira C."/>
            <person name="Borodovsky M."/>
            <person name="Lomsadze A."/>
            <person name="Burns P."/>
            <person name="Jenkins J."/>
            <person name="Prochnik S."/>
            <person name="Shu S."/>
            <person name="Chapman J."/>
            <person name="Pitluck S."/>
            <person name="Schmutz J."/>
            <person name="Rokhsar D."/>
        </authorList>
    </citation>
    <scope>NUCLEOTIDE SEQUENCE</scope>
</reference>
<feature type="transmembrane region" description="Helical" evidence="1">
    <location>
        <begin position="52"/>
        <end position="75"/>
    </location>
</feature>
<evidence type="ECO:0000313" key="2">
    <source>
        <dbReference type="EMBL" id="KDO36259.1"/>
    </source>
</evidence>
<feature type="transmembrane region" description="Helical" evidence="1">
    <location>
        <begin position="87"/>
        <end position="106"/>
    </location>
</feature>
<keyword evidence="3" id="KW-1185">Reference proteome</keyword>
<organism evidence="2 3">
    <name type="scientific">Citrus sinensis</name>
    <name type="common">Sweet orange</name>
    <name type="synonym">Citrus aurantium var. sinensis</name>
    <dbReference type="NCBI Taxonomy" id="2711"/>
    <lineage>
        <taxon>Eukaryota</taxon>
        <taxon>Viridiplantae</taxon>
        <taxon>Streptophyta</taxon>
        <taxon>Embryophyta</taxon>
        <taxon>Tracheophyta</taxon>
        <taxon>Spermatophyta</taxon>
        <taxon>Magnoliopsida</taxon>
        <taxon>eudicotyledons</taxon>
        <taxon>Gunneridae</taxon>
        <taxon>Pentapetalae</taxon>
        <taxon>rosids</taxon>
        <taxon>malvids</taxon>
        <taxon>Sapindales</taxon>
        <taxon>Rutaceae</taxon>
        <taxon>Aurantioideae</taxon>
        <taxon>Citrus</taxon>
    </lineage>
</organism>
<feature type="transmembrane region" description="Helical" evidence="1">
    <location>
        <begin position="24"/>
        <end position="46"/>
    </location>
</feature>
<keyword evidence="1" id="KW-1133">Transmembrane helix</keyword>
<dbReference type="EMBL" id="KK795165">
    <property type="protein sequence ID" value="KDO36259.1"/>
    <property type="molecule type" value="Genomic_DNA"/>
</dbReference>
<dbReference type="AlphaFoldDB" id="A0A067CZZ4"/>
<feature type="transmembrane region" description="Helical" evidence="1">
    <location>
        <begin position="126"/>
        <end position="152"/>
    </location>
</feature>
<dbReference type="PANTHER" id="PTHR34124:SF14">
    <property type="entry name" value="TRANSMEMBRANE PROTEIN"/>
    <property type="match status" value="1"/>
</dbReference>
<protein>
    <recommendedName>
        <fullName evidence="4">MARVEL domain-containing protein</fullName>
    </recommendedName>
</protein>
<gene>
    <name evidence="2" type="ORF">CISIN_1g040328mg</name>
</gene>
<sequence>MGVSFNINPSSSSFAETHSRKHKLLLISNYILLAASSSFIFLTLSLRLFPSLVGFFLILLHVLTILIAVSSLSVATSSSNKCYAAHMVATVLTGIFQGSVSVLIFASTSDFLGYLKSYVREEDGAVILKLAGALSVLIFFLEWVVLALTFLLRYHAFVDGSNSGAAGASRFQEEDSKAWSRPFQVYV</sequence>
<evidence type="ECO:0008006" key="4">
    <source>
        <dbReference type="Google" id="ProtNLM"/>
    </source>
</evidence>
<dbReference type="Proteomes" id="UP000027120">
    <property type="component" value="Unassembled WGS sequence"/>
</dbReference>
<keyword evidence="1" id="KW-0812">Transmembrane</keyword>